<reference evidence="1" key="1">
    <citation type="journal article" date="2015" name="Nature">
        <title>Complex archaea that bridge the gap between prokaryotes and eukaryotes.</title>
        <authorList>
            <person name="Spang A."/>
            <person name="Saw J.H."/>
            <person name="Jorgensen S.L."/>
            <person name="Zaremba-Niedzwiedzka K."/>
            <person name="Martijn J."/>
            <person name="Lind A.E."/>
            <person name="van Eijk R."/>
            <person name="Schleper C."/>
            <person name="Guy L."/>
            <person name="Ettema T.J."/>
        </authorList>
    </citation>
    <scope>NUCLEOTIDE SEQUENCE</scope>
</reference>
<gene>
    <name evidence="1" type="ORF">LCGC14_2586340</name>
</gene>
<accession>A0A0F9B0W0</accession>
<dbReference type="EMBL" id="LAZR01043307">
    <property type="protein sequence ID" value="KKL07402.1"/>
    <property type="molecule type" value="Genomic_DNA"/>
</dbReference>
<organism evidence="1">
    <name type="scientific">marine sediment metagenome</name>
    <dbReference type="NCBI Taxonomy" id="412755"/>
    <lineage>
        <taxon>unclassified sequences</taxon>
        <taxon>metagenomes</taxon>
        <taxon>ecological metagenomes</taxon>
    </lineage>
</organism>
<protein>
    <submittedName>
        <fullName evidence="1">Uncharacterized protein</fullName>
    </submittedName>
</protein>
<comment type="caution">
    <text evidence="1">The sequence shown here is derived from an EMBL/GenBank/DDBJ whole genome shotgun (WGS) entry which is preliminary data.</text>
</comment>
<dbReference type="AlphaFoldDB" id="A0A0F9B0W0"/>
<feature type="non-terminal residue" evidence="1">
    <location>
        <position position="1"/>
    </location>
</feature>
<proteinExistence type="predicted"/>
<name>A0A0F9B0W0_9ZZZZ</name>
<sequence length="71" mass="8139">RENVTAGTDYSQLEGQIVRYADDLSALALVENEVALGNTLVLNTVDQLRERCATYPWAWLRKLRREHPELP</sequence>
<evidence type="ECO:0000313" key="1">
    <source>
        <dbReference type="EMBL" id="KKL07402.1"/>
    </source>
</evidence>